<evidence type="ECO:0000256" key="3">
    <source>
        <dbReference type="ARBA" id="ARBA00022771"/>
    </source>
</evidence>
<dbReference type="EMBL" id="KK198757">
    <property type="protein sequence ID" value="KCW73231.1"/>
    <property type="molecule type" value="Genomic_DNA"/>
</dbReference>
<keyword evidence="3" id="KW-0863">Zinc-finger</keyword>
<evidence type="ECO:0000313" key="7">
    <source>
        <dbReference type="EMBL" id="KCW73231.1"/>
    </source>
</evidence>
<dbReference type="Gramene" id="KCW73231">
    <property type="protein sequence ID" value="KCW73231"/>
    <property type="gene ID" value="EUGRSUZ_E01696"/>
</dbReference>
<accession>A0A059C4V1</accession>
<name>A0A059C4V1_EUCGR</name>
<evidence type="ECO:0000256" key="2">
    <source>
        <dbReference type="ARBA" id="ARBA00022723"/>
    </source>
</evidence>
<proteinExistence type="inferred from homology"/>
<evidence type="ECO:0000256" key="4">
    <source>
        <dbReference type="PROSITE-ProRule" id="PRU01131"/>
    </source>
</evidence>
<dbReference type="OrthoDB" id="1916924at2759"/>
<dbReference type="InterPro" id="IPR044533">
    <property type="entry name" value="FLZ1/2/3"/>
</dbReference>
<organism evidence="7">
    <name type="scientific">Eucalyptus grandis</name>
    <name type="common">Flooded gum</name>
    <dbReference type="NCBI Taxonomy" id="71139"/>
    <lineage>
        <taxon>Eukaryota</taxon>
        <taxon>Viridiplantae</taxon>
        <taxon>Streptophyta</taxon>
        <taxon>Embryophyta</taxon>
        <taxon>Tracheophyta</taxon>
        <taxon>Spermatophyta</taxon>
        <taxon>Magnoliopsida</taxon>
        <taxon>eudicotyledons</taxon>
        <taxon>Gunneridae</taxon>
        <taxon>Pentapetalae</taxon>
        <taxon>rosids</taxon>
        <taxon>malvids</taxon>
        <taxon>Myrtales</taxon>
        <taxon>Myrtaceae</taxon>
        <taxon>Myrtoideae</taxon>
        <taxon>Eucalypteae</taxon>
        <taxon>Eucalyptus</taxon>
    </lineage>
</organism>
<sequence length="111" mass="12142">MAASPRAAMLYYAGCEDGRREPHHFLQSCFLCNKPLGFNSDIFMYRGDTAFCSKECRQEQIELDEAKEKSWKRSQASSSSSSSNASSSRASRKSESSKGGKAVRTGTVAVA</sequence>
<reference evidence="7" key="1">
    <citation type="submission" date="2013-07" db="EMBL/GenBank/DDBJ databases">
        <title>The genome of Eucalyptus grandis.</title>
        <authorList>
            <person name="Schmutz J."/>
            <person name="Hayes R."/>
            <person name="Myburg A."/>
            <person name="Tuskan G."/>
            <person name="Grattapaglia D."/>
            <person name="Rokhsar D.S."/>
        </authorList>
    </citation>
    <scope>NUCLEOTIDE SEQUENCE</scope>
    <source>
        <tissue evidence="7">Leaf extractions</tissue>
    </source>
</reference>
<keyword evidence="3" id="KW-0862">Zinc</keyword>
<evidence type="ECO:0000256" key="5">
    <source>
        <dbReference type="SAM" id="MobiDB-lite"/>
    </source>
</evidence>
<protein>
    <recommendedName>
        <fullName evidence="6">FLZ-type domain-containing protein</fullName>
    </recommendedName>
</protein>
<dbReference type="AlphaFoldDB" id="A0A059C4V1"/>
<dbReference type="PANTHER" id="PTHR46057:SF13">
    <property type="entry name" value="FLZ-TYPE DOMAIN-CONTAINING PROTEIN"/>
    <property type="match status" value="1"/>
</dbReference>
<dbReference type="Pfam" id="PF04570">
    <property type="entry name" value="zf-FLZ"/>
    <property type="match status" value="1"/>
</dbReference>
<feature type="compositionally biased region" description="Low complexity" evidence="5">
    <location>
        <begin position="73"/>
        <end position="89"/>
    </location>
</feature>
<comment type="similarity">
    <text evidence="1">Belongs to the FLZ family.</text>
</comment>
<keyword evidence="2" id="KW-0479">Metal-binding</keyword>
<dbReference type="FunCoup" id="A0A059C4V1">
    <property type="interactions" value="7"/>
</dbReference>
<dbReference type="eggNOG" id="ENOG502RZD3">
    <property type="taxonomic scope" value="Eukaryota"/>
</dbReference>
<dbReference type="OMA" id="QECREEQ"/>
<feature type="region of interest" description="Disordered" evidence="5">
    <location>
        <begin position="64"/>
        <end position="111"/>
    </location>
</feature>
<dbReference type="KEGG" id="egr:104444494"/>
<evidence type="ECO:0000256" key="1">
    <source>
        <dbReference type="ARBA" id="ARBA00009374"/>
    </source>
</evidence>
<dbReference type="InParanoid" id="A0A059C4V1"/>
<dbReference type="PROSITE" id="PS51795">
    <property type="entry name" value="ZF_FLZ"/>
    <property type="match status" value="1"/>
</dbReference>
<gene>
    <name evidence="7" type="ORF">EUGRSUZ_E01696</name>
</gene>
<dbReference type="PANTHER" id="PTHR46057">
    <property type="entry name" value="FCS-LIKE ZINC FINGER 1-RELATED"/>
    <property type="match status" value="1"/>
</dbReference>
<evidence type="ECO:0000259" key="6">
    <source>
        <dbReference type="PROSITE" id="PS51795"/>
    </source>
</evidence>
<dbReference type="InterPro" id="IPR007650">
    <property type="entry name" value="Zf-FLZ_dom"/>
</dbReference>
<feature type="domain" description="FLZ-type" evidence="6">
    <location>
        <begin position="24"/>
        <end position="68"/>
    </location>
</feature>
<feature type="zinc finger region" description="FLZ-type" evidence="4">
    <location>
        <begin position="24"/>
        <end position="68"/>
    </location>
</feature>
<dbReference type="GO" id="GO:0008270">
    <property type="term" value="F:zinc ion binding"/>
    <property type="evidence" value="ECO:0007669"/>
    <property type="project" value="UniProtKB-KW"/>
</dbReference>
<dbReference type="STRING" id="71139.A0A059C4V1"/>